<organism evidence="1 2">
    <name type="scientific">Rhodopirellula islandica</name>
    <dbReference type="NCBI Taxonomy" id="595434"/>
    <lineage>
        <taxon>Bacteria</taxon>
        <taxon>Pseudomonadati</taxon>
        <taxon>Planctomycetota</taxon>
        <taxon>Planctomycetia</taxon>
        <taxon>Pirellulales</taxon>
        <taxon>Pirellulaceae</taxon>
        <taxon>Rhodopirellula</taxon>
    </lineage>
</organism>
<sequence length="38" mass="4233">MCRSMMPAAVQQWTGRHGPLKRASGAPAMQRITPLPWL</sequence>
<dbReference type="EMBL" id="LECT01000006">
    <property type="protein sequence ID" value="KLU07519.1"/>
    <property type="molecule type" value="Genomic_DNA"/>
</dbReference>
<evidence type="ECO:0000313" key="2">
    <source>
        <dbReference type="Proteomes" id="UP000036367"/>
    </source>
</evidence>
<accession>A0A0J1EPW3</accession>
<dbReference type="Proteomes" id="UP000036367">
    <property type="component" value="Unassembled WGS sequence"/>
</dbReference>
<protein>
    <submittedName>
        <fullName evidence="1">Uncharacterized protein</fullName>
    </submittedName>
</protein>
<proteinExistence type="predicted"/>
<evidence type="ECO:0000313" key="1">
    <source>
        <dbReference type="EMBL" id="KLU07519.1"/>
    </source>
</evidence>
<reference evidence="1" key="1">
    <citation type="submission" date="2015-05" db="EMBL/GenBank/DDBJ databases">
        <title>Permanent draft genome of Rhodopirellula islandicus K833.</title>
        <authorList>
            <person name="Kizina J."/>
            <person name="Richter M."/>
            <person name="Glockner F.O."/>
            <person name="Harder J."/>
        </authorList>
    </citation>
    <scope>NUCLEOTIDE SEQUENCE [LARGE SCALE GENOMIC DNA]</scope>
    <source>
        <strain evidence="1">K833</strain>
    </source>
</reference>
<comment type="caution">
    <text evidence="1">The sequence shown here is derived from an EMBL/GenBank/DDBJ whole genome shotgun (WGS) entry which is preliminary data.</text>
</comment>
<dbReference type="AlphaFoldDB" id="A0A0J1EPW3"/>
<dbReference type="PATRIC" id="fig|595434.4.peg.577"/>
<gene>
    <name evidence="1" type="ORF">RISK_000597</name>
</gene>
<keyword evidence="2" id="KW-1185">Reference proteome</keyword>
<name>A0A0J1EPW3_RHOIS</name>
<dbReference type="STRING" id="595434.RISK_000597"/>